<evidence type="ECO:0000313" key="5">
    <source>
        <dbReference type="Proteomes" id="UP001620397"/>
    </source>
</evidence>
<dbReference type="InterPro" id="IPR013249">
    <property type="entry name" value="RNA_pol_sigma70_r4_t2"/>
</dbReference>
<dbReference type="NCBIfam" id="NF007214">
    <property type="entry name" value="PRK09636.1"/>
    <property type="match status" value="1"/>
</dbReference>
<dbReference type="SUPFAM" id="SSF88946">
    <property type="entry name" value="Sigma2 domain of RNA polymerase sigma factors"/>
    <property type="match status" value="1"/>
</dbReference>
<dbReference type="PANTHER" id="PTHR30173:SF36">
    <property type="entry name" value="ECF RNA POLYMERASE SIGMA FACTOR SIGJ"/>
    <property type="match status" value="1"/>
</dbReference>
<comment type="subunit">
    <text evidence="1">Interacts transiently with the RNA polymerase catalytic core formed by RpoA, RpoB, RpoC and RpoZ (2 alpha, 1 beta, 1 beta' and 1 omega subunit) to form the RNA polymerase holoenzyme that can initiate transcription.</text>
</comment>
<dbReference type="Proteomes" id="UP001620397">
    <property type="component" value="Unassembled WGS sequence"/>
</dbReference>
<dbReference type="SUPFAM" id="SSF54427">
    <property type="entry name" value="NTF2-like"/>
    <property type="match status" value="1"/>
</dbReference>
<evidence type="ECO:0000259" key="3">
    <source>
        <dbReference type="Pfam" id="PF08281"/>
    </source>
</evidence>
<comment type="caution">
    <text evidence="4">The sequence shown here is derived from an EMBL/GenBank/DDBJ whole genome shotgun (WGS) entry which is preliminary data.</text>
</comment>
<reference evidence="4 5" key="1">
    <citation type="submission" date="2020-10" db="EMBL/GenBank/DDBJ databases">
        <title>Phylogeny of dyella-like bacteria.</title>
        <authorList>
            <person name="Fu J."/>
        </authorList>
    </citation>
    <scope>NUCLEOTIDE SEQUENCE [LARGE SCALE GENOMIC DNA]</scope>
    <source>
        <strain evidence="4 5">DKC-1</strain>
    </source>
</reference>
<proteinExistence type="predicted"/>
<dbReference type="InterPro" id="IPR007627">
    <property type="entry name" value="RNA_pol_sigma70_r2"/>
</dbReference>
<evidence type="ECO:0000313" key="4">
    <source>
        <dbReference type="EMBL" id="MFK2930871.1"/>
    </source>
</evidence>
<dbReference type="InterPro" id="IPR014284">
    <property type="entry name" value="RNA_pol_sigma-70_dom"/>
</dbReference>
<evidence type="ECO:0000256" key="1">
    <source>
        <dbReference type="ARBA" id="ARBA00011344"/>
    </source>
</evidence>
<dbReference type="Pfam" id="PF04542">
    <property type="entry name" value="Sigma70_r2"/>
    <property type="match status" value="1"/>
</dbReference>
<name>A0ABW8KHG6_9GAMM</name>
<gene>
    <name evidence="4" type="primary">sigJ</name>
    <name evidence="4" type="ORF">ISP14_08710</name>
</gene>
<dbReference type="InterPro" id="IPR013324">
    <property type="entry name" value="RNA_pol_sigma_r3/r4-like"/>
</dbReference>
<dbReference type="InterPro" id="IPR052704">
    <property type="entry name" value="ECF_Sigma-70_Domain"/>
</dbReference>
<dbReference type="SUPFAM" id="SSF88659">
    <property type="entry name" value="Sigma3 and sigma4 domains of RNA polymerase sigma factors"/>
    <property type="match status" value="1"/>
</dbReference>
<dbReference type="CDD" id="cd06171">
    <property type="entry name" value="Sigma70_r4"/>
    <property type="match status" value="1"/>
</dbReference>
<organism evidence="4 5">
    <name type="scientific">Dyella agri</name>
    <dbReference type="NCBI Taxonomy" id="1926869"/>
    <lineage>
        <taxon>Bacteria</taxon>
        <taxon>Pseudomonadati</taxon>
        <taxon>Pseudomonadota</taxon>
        <taxon>Gammaproteobacteria</taxon>
        <taxon>Lysobacterales</taxon>
        <taxon>Rhodanobacteraceae</taxon>
        <taxon>Dyella</taxon>
    </lineage>
</organism>
<dbReference type="InterPro" id="IPR032710">
    <property type="entry name" value="NTF2-like_dom_sf"/>
</dbReference>
<protein>
    <submittedName>
        <fullName evidence="4">RNA polymerase sigma factor SigJ</fullName>
    </submittedName>
</protein>
<dbReference type="InterPro" id="IPR036388">
    <property type="entry name" value="WH-like_DNA-bd_sf"/>
</dbReference>
<accession>A0ABW8KHG6</accession>
<dbReference type="InterPro" id="IPR013325">
    <property type="entry name" value="RNA_pol_sigma_r2"/>
</dbReference>
<sequence>MDPQTALFQQHRPRLFGLAYRMLGTPADAEDVLHDAWLRWHAQDTAALDDPEAWLVTVTTRLALDRLRRAKTERAHYPGPWLPEPLVDEGAQADTEATPEAALERDQSLTLSFLTLLERLGPDERAAFLLNEVFDYSHAETAAILGIAENACRQRVHRARARLREDRPRYSVDAQAQQRLLQRFVAAMQQPTLASLQALFAEDAIHISDGGGVVSATLHPLHGAERLARLYLQIAHNTRLQPLRYSLLTLNGAPALLACAGDTLTTAIWVEVEGDGEHITAIHALRHPGKLARLAATVTNPSAGTSLH</sequence>
<dbReference type="EMBL" id="JADIKL010000004">
    <property type="protein sequence ID" value="MFK2930871.1"/>
    <property type="molecule type" value="Genomic_DNA"/>
</dbReference>
<dbReference type="Gene3D" id="1.10.10.10">
    <property type="entry name" value="Winged helix-like DNA-binding domain superfamily/Winged helix DNA-binding domain"/>
    <property type="match status" value="1"/>
</dbReference>
<dbReference type="NCBIfam" id="TIGR02937">
    <property type="entry name" value="sigma70-ECF"/>
    <property type="match status" value="1"/>
</dbReference>
<dbReference type="RefSeq" id="WP_404538214.1">
    <property type="nucleotide sequence ID" value="NZ_JADIKL010000004.1"/>
</dbReference>
<evidence type="ECO:0000259" key="2">
    <source>
        <dbReference type="Pfam" id="PF04542"/>
    </source>
</evidence>
<feature type="domain" description="RNA polymerase sigma factor 70 region 4 type 2" evidence="3">
    <location>
        <begin position="112"/>
        <end position="163"/>
    </location>
</feature>
<dbReference type="Gene3D" id="1.10.1740.10">
    <property type="match status" value="1"/>
</dbReference>
<keyword evidence="5" id="KW-1185">Reference proteome</keyword>
<dbReference type="Pfam" id="PF08281">
    <property type="entry name" value="Sigma70_r4_2"/>
    <property type="match status" value="1"/>
</dbReference>
<feature type="domain" description="RNA polymerase sigma-70 region 2" evidence="2">
    <location>
        <begin position="7"/>
        <end position="71"/>
    </location>
</feature>
<dbReference type="PANTHER" id="PTHR30173">
    <property type="entry name" value="SIGMA 19 FACTOR"/>
    <property type="match status" value="1"/>
</dbReference>